<feature type="compositionally biased region" description="Low complexity" evidence="1">
    <location>
        <begin position="300"/>
        <end position="317"/>
    </location>
</feature>
<organism evidence="3 4">
    <name type="scientific">Trichocladium antarcticum</name>
    <dbReference type="NCBI Taxonomy" id="1450529"/>
    <lineage>
        <taxon>Eukaryota</taxon>
        <taxon>Fungi</taxon>
        <taxon>Dikarya</taxon>
        <taxon>Ascomycota</taxon>
        <taxon>Pezizomycotina</taxon>
        <taxon>Sordariomycetes</taxon>
        <taxon>Sordariomycetidae</taxon>
        <taxon>Sordariales</taxon>
        <taxon>Chaetomiaceae</taxon>
        <taxon>Trichocladium</taxon>
    </lineage>
</organism>
<name>A0AAN6UTD6_9PEZI</name>
<dbReference type="GO" id="GO:0046394">
    <property type="term" value="P:carboxylic acid biosynthetic process"/>
    <property type="evidence" value="ECO:0007669"/>
    <property type="project" value="UniProtKB-ARBA"/>
</dbReference>
<feature type="domain" description="CASTOR ACT" evidence="2">
    <location>
        <begin position="99"/>
        <end position="158"/>
    </location>
</feature>
<feature type="compositionally biased region" description="Acidic residues" evidence="1">
    <location>
        <begin position="398"/>
        <end position="409"/>
    </location>
</feature>
<feature type="region of interest" description="Disordered" evidence="1">
    <location>
        <begin position="382"/>
        <end position="410"/>
    </location>
</feature>
<dbReference type="Pfam" id="PF13840">
    <property type="entry name" value="ACT_7"/>
    <property type="match status" value="1"/>
</dbReference>
<reference evidence="3" key="2">
    <citation type="submission" date="2023-05" db="EMBL/GenBank/DDBJ databases">
        <authorList>
            <consortium name="Lawrence Berkeley National Laboratory"/>
            <person name="Steindorff A."/>
            <person name="Hensen N."/>
            <person name="Bonometti L."/>
            <person name="Westerberg I."/>
            <person name="Brannstrom I.O."/>
            <person name="Guillou S."/>
            <person name="Cros-Aarteil S."/>
            <person name="Calhoun S."/>
            <person name="Haridas S."/>
            <person name="Kuo A."/>
            <person name="Mondo S."/>
            <person name="Pangilinan J."/>
            <person name="Riley R."/>
            <person name="Labutti K."/>
            <person name="Andreopoulos B."/>
            <person name="Lipzen A."/>
            <person name="Chen C."/>
            <person name="Yanf M."/>
            <person name="Daum C."/>
            <person name="Ng V."/>
            <person name="Clum A."/>
            <person name="Ohm R."/>
            <person name="Martin F."/>
            <person name="Silar P."/>
            <person name="Natvig D."/>
            <person name="Lalanne C."/>
            <person name="Gautier V."/>
            <person name="Ament-Velasquez S.L."/>
            <person name="Kruys A."/>
            <person name="Hutchinson M.I."/>
            <person name="Powell A.J."/>
            <person name="Barry K."/>
            <person name="Miller A.N."/>
            <person name="Grigoriev I.V."/>
            <person name="Debuchy R."/>
            <person name="Gladieux P."/>
            <person name="Thoren M.H."/>
            <person name="Johannesson H."/>
        </authorList>
    </citation>
    <scope>NUCLEOTIDE SEQUENCE</scope>
    <source>
        <strain evidence="3">CBS 123565</strain>
    </source>
</reference>
<dbReference type="InterPro" id="IPR051719">
    <property type="entry name" value="CASTOR_mTORC1"/>
</dbReference>
<dbReference type="InterPro" id="IPR027795">
    <property type="entry name" value="CASTOR_ACT_dom"/>
</dbReference>
<evidence type="ECO:0000259" key="2">
    <source>
        <dbReference type="Pfam" id="PF13840"/>
    </source>
</evidence>
<reference evidence="3" key="1">
    <citation type="journal article" date="2023" name="Mol. Phylogenet. Evol.">
        <title>Genome-scale phylogeny and comparative genomics of the fungal order Sordariales.</title>
        <authorList>
            <person name="Hensen N."/>
            <person name="Bonometti L."/>
            <person name="Westerberg I."/>
            <person name="Brannstrom I.O."/>
            <person name="Guillou S."/>
            <person name="Cros-Aarteil S."/>
            <person name="Calhoun S."/>
            <person name="Haridas S."/>
            <person name="Kuo A."/>
            <person name="Mondo S."/>
            <person name="Pangilinan J."/>
            <person name="Riley R."/>
            <person name="LaButti K."/>
            <person name="Andreopoulos B."/>
            <person name="Lipzen A."/>
            <person name="Chen C."/>
            <person name="Yan M."/>
            <person name="Daum C."/>
            <person name="Ng V."/>
            <person name="Clum A."/>
            <person name="Steindorff A."/>
            <person name="Ohm R.A."/>
            <person name="Martin F."/>
            <person name="Silar P."/>
            <person name="Natvig D.O."/>
            <person name="Lalanne C."/>
            <person name="Gautier V."/>
            <person name="Ament-Velasquez S.L."/>
            <person name="Kruys A."/>
            <person name="Hutchinson M.I."/>
            <person name="Powell A.J."/>
            <person name="Barry K."/>
            <person name="Miller A.N."/>
            <person name="Grigoriev I.V."/>
            <person name="Debuchy R."/>
            <person name="Gladieux P."/>
            <person name="Hiltunen Thoren M."/>
            <person name="Johannesson H."/>
        </authorList>
    </citation>
    <scope>NUCLEOTIDE SEQUENCE</scope>
    <source>
        <strain evidence="3">CBS 123565</strain>
    </source>
</reference>
<sequence>MNATVSFLEGTLSLIHIPLDLYSIFLQPILKVLLPPSQGGAESPTALTFDGVRHRHGFLNISVTPIECSIVCNSVWAESVFKPAIQRLTKDQARTVAISKDTYAVLSVLTAGLDAGSRVADLTSPLALAGIPLFFITTYYCDFILVPTKDRQDVVKTLLAKGFVFSEDDQSRLVSPLPSNPAPTAYAYPSRPYYPTPGGPGRSHHSRATSHGSSPFSGADTPPAPGGTSSPPSPTDSSTTIDALQQRTFALLKTRHITPRIIPNLTLVQCTGIRGAGITPPSTRAARSHHHHHHHHHKINNNNNSSSNNSNPTATGTAATTTCWVDTIDTKLYTAVVSALVAQPRFLSLTLAHEDPPSLLLDRRLLGLFGAALIGPITIADGDGLGGRRRDGRPGGGGEEEDEGGEGEEGGLVPVFLDLADLPFEATGIVSGVAGRLVKEMEMGPASAPATPTNPAVTKASRAAWLISANRRGPSFCPPYHRVTMTMVSHRSMSCIRCSKRPPAAVSPSSSQSWKLVPPGPRMRHAVMLWWAVRTRLSLAIRCCTYAAACAGECTGAQRATKVDLHSEKGADSVQGGDLADGISDERQVAGCGAALPCCAGAVGAENDGRDVWVGWRESQAERGRVAGKGEDEDCGVLVLRGVGQGVVAVDGVDGFYFIK</sequence>
<feature type="compositionally biased region" description="Low complexity" evidence="1">
    <location>
        <begin position="226"/>
        <end position="239"/>
    </location>
</feature>
<dbReference type="GO" id="GO:0006520">
    <property type="term" value="P:amino acid metabolic process"/>
    <property type="evidence" value="ECO:0007669"/>
    <property type="project" value="UniProtKB-ARBA"/>
</dbReference>
<feature type="compositionally biased region" description="Basic residues" evidence="1">
    <location>
        <begin position="286"/>
        <end position="299"/>
    </location>
</feature>
<accession>A0AAN6UTD6</accession>
<evidence type="ECO:0000256" key="1">
    <source>
        <dbReference type="SAM" id="MobiDB-lite"/>
    </source>
</evidence>
<dbReference type="PANTHER" id="PTHR31131">
    <property type="entry name" value="CHROMOSOME 1, WHOLE GENOME SHOTGUN SEQUENCE"/>
    <property type="match status" value="1"/>
</dbReference>
<dbReference type="InterPro" id="IPR045865">
    <property type="entry name" value="ACT-like_dom_sf"/>
</dbReference>
<evidence type="ECO:0000313" key="4">
    <source>
        <dbReference type="Proteomes" id="UP001304895"/>
    </source>
</evidence>
<dbReference type="EMBL" id="MU853402">
    <property type="protein sequence ID" value="KAK4137536.1"/>
    <property type="molecule type" value="Genomic_DNA"/>
</dbReference>
<feature type="region of interest" description="Disordered" evidence="1">
    <location>
        <begin position="282"/>
        <end position="317"/>
    </location>
</feature>
<proteinExistence type="predicted"/>
<dbReference type="AlphaFoldDB" id="A0AAN6UTD6"/>
<evidence type="ECO:0000313" key="3">
    <source>
        <dbReference type="EMBL" id="KAK4137536.1"/>
    </source>
</evidence>
<dbReference type="PANTHER" id="PTHR31131:SF6">
    <property type="entry name" value="CASTOR ACT DOMAIN-CONTAINING PROTEIN"/>
    <property type="match status" value="1"/>
</dbReference>
<keyword evidence="4" id="KW-1185">Reference proteome</keyword>
<feature type="region of interest" description="Disordered" evidence="1">
    <location>
        <begin position="186"/>
        <end position="239"/>
    </location>
</feature>
<dbReference type="Proteomes" id="UP001304895">
    <property type="component" value="Unassembled WGS sequence"/>
</dbReference>
<dbReference type="SUPFAM" id="SSF55021">
    <property type="entry name" value="ACT-like"/>
    <property type="match status" value="1"/>
</dbReference>
<gene>
    <name evidence="3" type="ORF">BT67DRAFT_431804</name>
</gene>
<comment type="caution">
    <text evidence="3">The sequence shown here is derived from an EMBL/GenBank/DDBJ whole genome shotgun (WGS) entry which is preliminary data.</text>
</comment>
<protein>
    <recommendedName>
        <fullName evidence="2">CASTOR ACT domain-containing protein</fullName>
    </recommendedName>
</protein>
<dbReference type="Gene3D" id="3.30.2130.10">
    <property type="entry name" value="VC0802-like"/>
    <property type="match status" value="1"/>
</dbReference>